<evidence type="ECO:0000313" key="3">
    <source>
        <dbReference type="Proteomes" id="UP000800093"/>
    </source>
</evidence>
<evidence type="ECO:0000313" key="2">
    <source>
        <dbReference type="EMBL" id="KAF2267960.1"/>
    </source>
</evidence>
<sequence length="474" mass="52238">MSTTTVGRFVCISKHTGSQKHFFAAEELYVAGVWIGYLAPDSQGESYRGLPSFSQLKSNCKNFNPPFPLQTQGVAGEERHAICRGCVGDESRLITLREITYLNGTKLVVMPIRGDYEQGLFCILIPQPNDRSLPMLQTYRPYELRGDGQGRTFSNSFMLLTLRNTSHVNGTLETIRAALRPPEELNDEHLNSSSNAFTDVSLDASVRNEIDIGESSTIGLGRTASAKRGPTGRSSDARARNEIDVGESSTAGMERVSSAKRDLSDVDGGEYPVVKRHRRVDVPVSRTQQPTPASRDDSPRSSEATVYAVTPNARSQSRKESATVERGSSSEQRGSMAQPSGNQARLRGAQPPAMTLGLTPEQCRRVHFNWTIAVEGIEYEFSHALDECQSFSELLFLIREDTEMDPEVTAILEGTSLWRMTYQLPGNGAGIKKAFTIRGGNETAFDRLQTSLVQSSAWDDHPGLVVNVDLRRLK</sequence>
<accession>A0A9P4N334</accession>
<feature type="compositionally biased region" description="Polar residues" evidence="1">
    <location>
        <begin position="326"/>
        <end position="343"/>
    </location>
</feature>
<name>A0A9P4N334_9PLEO</name>
<dbReference type="AlphaFoldDB" id="A0A9P4N334"/>
<feature type="region of interest" description="Disordered" evidence="1">
    <location>
        <begin position="221"/>
        <end position="348"/>
    </location>
</feature>
<dbReference type="Proteomes" id="UP000800093">
    <property type="component" value="Unassembled WGS sequence"/>
</dbReference>
<dbReference type="EMBL" id="ML986588">
    <property type="protein sequence ID" value="KAF2267960.1"/>
    <property type="molecule type" value="Genomic_DNA"/>
</dbReference>
<evidence type="ECO:0000256" key="1">
    <source>
        <dbReference type="SAM" id="MobiDB-lite"/>
    </source>
</evidence>
<keyword evidence="3" id="KW-1185">Reference proteome</keyword>
<organism evidence="2 3">
    <name type="scientific">Lojkania enalia</name>
    <dbReference type="NCBI Taxonomy" id="147567"/>
    <lineage>
        <taxon>Eukaryota</taxon>
        <taxon>Fungi</taxon>
        <taxon>Dikarya</taxon>
        <taxon>Ascomycota</taxon>
        <taxon>Pezizomycotina</taxon>
        <taxon>Dothideomycetes</taxon>
        <taxon>Pleosporomycetidae</taxon>
        <taxon>Pleosporales</taxon>
        <taxon>Pleosporales incertae sedis</taxon>
        <taxon>Lojkania</taxon>
    </lineage>
</organism>
<dbReference type="OrthoDB" id="3783585at2759"/>
<comment type="caution">
    <text evidence="2">The sequence shown here is derived from an EMBL/GenBank/DDBJ whole genome shotgun (WGS) entry which is preliminary data.</text>
</comment>
<proteinExistence type="predicted"/>
<reference evidence="3" key="1">
    <citation type="journal article" date="2020" name="Stud. Mycol.">
        <title>101 Dothideomycetes genomes: A test case for predicting lifestyles and emergence of pathogens.</title>
        <authorList>
            <person name="Haridas S."/>
            <person name="Albert R."/>
            <person name="Binder M."/>
            <person name="Bloem J."/>
            <person name="LaButti K."/>
            <person name="Salamov A."/>
            <person name="Andreopoulos B."/>
            <person name="Baker S."/>
            <person name="Barry K."/>
            <person name="Bills G."/>
            <person name="Bluhm B."/>
            <person name="Cannon C."/>
            <person name="Castanera R."/>
            <person name="Culley D."/>
            <person name="Daum C."/>
            <person name="Ezra D."/>
            <person name="Gonzalez J."/>
            <person name="Henrissat B."/>
            <person name="Kuo A."/>
            <person name="Liang C."/>
            <person name="Lipzen A."/>
            <person name="Lutzoni F."/>
            <person name="Magnuson J."/>
            <person name="Mondo S."/>
            <person name="Nolan M."/>
            <person name="Ohm R."/>
            <person name="Pangilinan J."/>
            <person name="Park H.-J."/>
            <person name="Ramirez L."/>
            <person name="Alfaro M."/>
            <person name="Sun H."/>
            <person name="Tritt A."/>
            <person name="Yoshinaga Y."/>
            <person name="Zwiers L.-H."/>
            <person name="Turgeon B."/>
            <person name="Goodwin S."/>
            <person name="Spatafora J."/>
            <person name="Crous P."/>
            <person name="Grigoriev I."/>
        </authorList>
    </citation>
    <scope>NUCLEOTIDE SEQUENCE [LARGE SCALE GENOMIC DNA]</scope>
    <source>
        <strain evidence="3">CBS 304.66</strain>
    </source>
</reference>
<gene>
    <name evidence="2" type="ORF">CC78DRAFT_530380</name>
</gene>
<protein>
    <submittedName>
        <fullName evidence="2">Uncharacterized protein</fullName>
    </submittedName>
</protein>